<dbReference type="EMBL" id="JARK01000464">
    <property type="protein sequence ID" value="EYC36711.1"/>
    <property type="molecule type" value="Genomic_DNA"/>
</dbReference>
<keyword evidence="3" id="KW-1185">Reference proteome</keyword>
<evidence type="ECO:0000313" key="2">
    <source>
        <dbReference type="EMBL" id="EYC36711.1"/>
    </source>
</evidence>
<gene>
    <name evidence="2" type="primary">Acey_s0864.g2756</name>
    <name evidence="2" type="ORF">Y032_0864g2756</name>
</gene>
<dbReference type="Gene3D" id="4.10.410.10">
    <property type="entry name" value="Pancreatic trypsin inhibitor Kunitz domain"/>
    <property type="match status" value="1"/>
</dbReference>
<proteinExistence type="predicted"/>
<feature type="signal peptide" evidence="1">
    <location>
        <begin position="1"/>
        <end position="19"/>
    </location>
</feature>
<dbReference type="GO" id="GO:0004867">
    <property type="term" value="F:serine-type endopeptidase inhibitor activity"/>
    <property type="evidence" value="ECO:0007669"/>
    <property type="project" value="InterPro"/>
</dbReference>
<evidence type="ECO:0000313" key="3">
    <source>
        <dbReference type="Proteomes" id="UP000024635"/>
    </source>
</evidence>
<sequence length="79" mass="9002">MRTSVMISCLLLCFCAVNAANIFPQRCREQLMTTFIACSEPKTMYTYDKGKCKKVSCCGCFGQNLFTTKDECEETCKKR</sequence>
<feature type="chain" id="PRO_5001491649" description="BPTI/Kunitz inhibitor domain-containing protein" evidence="1">
    <location>
        <begin position="20"/>
        <end position="79"/>
    </location>
</feature>
<dbReference type="AlphaFoldDB" id="A0A016WAS8"/>
<dbReference type="SUPFAM" id="SSF57362">
    <property type="entry name" value="BPTI-like"/>
    <property type="match status" value="1"/>
</dbReference>
<evidence type="ECO:0000256" key="1">
    <source>
        <dbReference type="SAM" id="SignalP"/>
    </source>
</evidence>
<reference evidence="3" key="1">
    <citation type="journal article" date="2015" name="Nat. Genet.">
        <title>The genome and transcriptome of the zoonotic hookworm Ancylostoma ceylanicum identify infection-specific gene families.</title>
        <authorList>
            <person name="Schwarz E.M."/>
            <person name="Hu Y."/>
            <person name="Antoshechkin I."/>
            <person name="Miller M.M."/>
            <person name="Sternberg P.W."/>
            <person name="Aroian R.V."/>
        </authorList>
    </citation>
    <scope>NUCLEOTIDE SEQUENCE</scope>
    <source>
        <strain evidence="3">HY135</strain>
    </source>
</reference>
<dbReference type="InterPro" id="IPR036880">
    <property type="entry name" value="Kunitz_BPTI_sf"/>
</dbReference>
<evidence type="ECO:0008006" key="4">
    <source>
        <dbReference type="Google" id="ProtNLM"/>
    </source>
</evidence>
<keyword evidence="1" id="KW-0732">Signal</keyword>
<comment type="caution">
    <text evidence="2">The sequence shown here is derived from an EMBL/GenBank/DDBJ whole genome shotgun (WGS) entry which is preliminary data.</text>
</comment>
<accession>A0A016WAS8</accession>
<organism evidence="2 3">
    <name type="scientific">Ancylostoma ceylanicum</name>
    <dbReference type="NCBI Taxonomy" id="53326"/>
    <lineage>
        <taxon>Eukaryota</taxon>
        <taxon>Metazoa</taxon>
        <taxon>Ecdysozoa</taxon>
        <taxon>Nematoda</taxon>
        <taxon>Chromadorea</taxon>
        <taxon>Rhabditida</taxon>
        <taxon>Rhabditina</taxon>
        <taxon>Rhabditomorpha</taxon>
        <taxon>Strongyloidea</taxon>
        <taxon>Ancylostomatidae</taxon>
        <taxon>Ancylostomatinae</taxon>
        <taxon>Ancylostoma</taxon>
    </lineage>
</organism>
<name>A0A016WAS8_9BILA</name>
<protein>
    <recommendedName>
        <fullName evidence="4">BPTI/Kunitz inhibitor domain-containing protein</fullName>
    </recommendedName>
</protein>
<dbReference type="Proteomes" id="UP000024635">
    <property type="component" value="Unassembled WGS sequence"/>
</dbReference>